<dbReference type="InterPro" id="IPR000683">
    <property type="entry name" value="Gfo/Idh/MocA-like_OxRdtase_N"/>
</dbReference>
<dbReference type="InterPro" id="IPR036291">
    <property type="entry name" value="NAD(P)-bd_dom_sf"/>
</dbReference>
<name>A0A2W5N7P5_RHOSU</name>
<proteinExistence type="predicted"/>
<dbReference type="Pfam" id="PF01408">
    <property type="entry name" value="GFO_IDH_MocA"/>
    <property type="match status" value="1"/>
</dbReference>
<evidence type="ECO:0000259" key="1">
    <source>
        <dbReference type="Pfam" id="PF01408"/>
    </source>
</evidence>
<sequence>MTIGASKDEAGGGRIRLGMVGGGQGAFIGAVHRIAARIDDQFELVAGALSSDPERARASAAELGLDPARGYASFAEMAAAEAARPDGIEAVAIVTPNHVHAPAAKAFLAAGIHVICDKPITLDVAEAEELVAAAEASGRLFVVTHNYTGYPMIRQARELVASGALGEIRLIQVEYAQDWLTEPVERAGSKQAEWRTDPARSGAGGAIGDIGTHAYNLACFVGGSEAEELLAQLTRFVPGRALDDDAQILLRYPGGARGMLWASQVAVGNENALRLRVYGAKAGLDWAQEEPNKLWFTRLGEPKQLLTRGGAGAVPAAARVTRIPAGHPEGYLEGFATLYAEAARAIRAARAGEAPPAGVLYPTVRDGLAGMRFIAAAVASSEAGNVWTRLA</sequence>
<dbReference type="InterPro" id="IPR055170">
    <property type="entry name" value="GFO_IDH_MocA-like_dom"/>
</dbReference>
<evidence type="ECO:0000313" key="3">
    <source>
        <dbReference type="EMBL" id="PZQ48349.1"/>
    </source>
</evidence>
<dbReference type="SUPFAM" id="SSF55347">
    <property type="entry name" value="Glyceraldehyde-3-phosphate dehydrogenase-like, C-terminal domain"/>
    <property type="match status" value="1"/>
</dbReference>
<comment type="caution">
    <text evidence="3">The sequence shown here is derived from an EMBL/GenBank/DDBJ whole genome shotgun (WGS) entry which is preliminary data.</text>
</comment>
<organism evidence="3 4">
    <name type="scientific">Rhodovulum sulfidophilum</name>
    <name type="common">Rhodobacter sulfidophilus</name>
    <dbReference type="NCBI Taxonomy" id="35806"/>
    <lineage>
        <taxon>Bacteria</taxon>
        <taxon>Pseudomonadati</taxon>
        <taxon>Pseudomonadota</taxon>
        <taxon>Alphaproteobacteria</taxon>
        <taxon>Rhodobacterales</taxon>
        <taxon>Paracoccaceae</taxon>
        <taxon>Rhodovulum</taxon>
    </lineage>
</organism>
<evidence type="ECO:0000259" key="2">
    <source>
        <dbReference type="Pfam" id="PF22725"/>
    </source>
</evidence>
<dbReference type="InterPro" id="IPR051317">
    <property type="entry name" value="Gfo/Idh/MocA_oxidoreduct"/>
</dbReference>
<dbReference type="Pfam" id="PF22725">
    <property type="entry name" value="GFO_IDH_MocA_C3"/>
    <property type="match status" value="1"/>
</dbReference>
<dbReference type="AlphaFoldDB" id="A0A2W5N7P5"/>
<feature type="domain" description="Gfo/Idh/MocA-like oxidoreductase N-terminal" evidence="1">
    <location>
        <begin position="15"/>
        <end position="145"/>
    </location>
</feature>
<feature type="domain" description="GFO/IDH/MocA-like oxidoreductase" evidence="2">
    <location>
        <begin position="153"/>
        <end position="284"/>
    </location>
</feature>
<dbReference type="Proteomes" id="UP000249185">
    <property type="component" value="Unassembled WGS sequence"/>
</dbReference>
<dbReference type="GO" id="GO:0000166">
    <property type="term" value="F:nucleotide binding"/>
    <property type="evidence" value="ECO:0007669"/>
    <property type="project" value="InterPro"/>
</dbReference>
<dbReference type="EMBL" id="QFPW01000012">
    <property type="protein sequence ID" value="PZQ48349.1"/>
    <property type="molecule type" value="Genomic_DNA"/>
</dbReference>
<dbReference type="Gene3D" id="3.40.50.720">
    <property type="entry name" value="NAD(P)-binding Rossmann-like Domain"/>
    <property type="match status" value="1"/>
</dbReference>
<evidence type="ECO:0000313" key="4">
    <source>
        <dbReference type="Proteomes" id="UP000249185"/>
    </source>
</evidence>
<dbReference type="PANTHER" id="PTHR43708">
    <property type="entry name" value="CONSERVED EXPRESSED OXIDOREDUCTASE (EUROFUNG)"/>
    <property type="match status" value="1"/>
</dbReference>
<dbReference type="SUPFAM" id="SSF51735">
    <property type="entry name" value="NAD(P)-binding Rossmann-fold domains"/>
    <property type="match status" value="1"/>
</dbReference>
<dbReference type="PANTHER" id="PTHR43708:SF3">
    <property type="entry name" value="OXIDOREDUCTASE"/>
    <property type="match status" value="1"/>
</dbReference>
<accession>A0A2W5N7P5</accession>
<protein>
    <submittedName>
        <fullName evidence="3">Oxidoreductase</fullName>
    </submittedName>
</protein>
<reference evidence="3 4" key="1">
    <citation type="submission" date="2017-08" db="EMBL/GenBank/DDBJ databases">
        <title>Infants hospitalized years apart are colonized by the same room-sourced microbial strains.</title>
        <authorList>
            <person name="Brooks B."/>
            <person name="Olm M.R."/>
            <person name="Firek B.A."/>
            <person name="Baker R."/>
            <person name="Thomas B.C."/>
            <person name="Morowitz M.J."/>
            <person name="Banfield J.F."/>
        </authorList>
    </citation>
    <scope>NUCLEOTIDE SEQUENCE [LARGE SCALE GENOMIC DNA]</scope>
    <source>
        <strain evidence="3">S2_005_002_R2_34</strain>
    </source>
</reference>
<dbReference type="Gene3D" id="3.30.360.10">
    <property type="entry name" value="Dihydrodipicolinate Reductase, domain 2"/>
    <property type="match status" value="1"/>
</dbReference>
<gene>
    <name evidence="3" type="ORF">DI556_14470</name>
</gene>